<dbReference type="KEGG" id="lyd:D7I47_04225"/>
<keyword evidence="1" id="KW-0472">Membrane</keyword>
<dbReference type="AlphaFoldDB" id="A0A387B560"/>
<dbReference type="EMBL" id="CP032630">
    <property type="protein sequence ID" value="AYF97543.1"/>
    <property type="molecule type" value="Genomic_DNA"/>
</dbReference>
<protein>
    <recommendedName>
        <fullName evidence="4">Glycosyltransferase RgtA/B/C/D-like domain-containing protein</fullName>
    </recommendedName>
</protein>
<evidence type="ECO:0008006" key="4">
    <source>
        <dbReference type="Google" id="ProtNLM"/>
    </source>
</evidence>
<sequence length="516" mass="54127">MSATGTVTRETWGPSRRDVAAELLGIVTALALAVVVAAFLAEHRPWLLFADGDSLVNVLVVTSIALGQQQDWAMSPVLFLPEATVHGLLSAFGFGVRETLALGAVVNLLALYGALRIAAGARRHATAPVTGALVALAVVGLLVVLEGGDEREGLQLAWMIGTTTYYSATVVAGVASLGLIRRALEARHRPWAAIVGLAIVSAVSVLSNPIHVAWTVVPALLVLGAVLAGARLDRARVGLLALSLIGGSLIGWTTRLAFADVIVADGANYLRPGRWADAARHYAEGWAQNADGPGGIVWQLVLLACWIVAVVLALRVRQGTGAWCLAAIGAVTPPFTLVWAVVLGTDADRYLQPLVYAPVAALVLLPALLAGRVPASARRAAVAVATGLALVAGIASAPVLVTAAQRTDADLACVTDWVDASGRVGAGQFWTVRAPKAYLADPSRLLQLDAWFQPYTWLVNRADFTGARPTFLVVDERSQPFQYPQGITESDAVSVACGRYTILDFGRELPLGTPHS</sequence>
<evidence type="ECO:0000313" key="2">
    <source>
        <dbReference type="EMBL" id="AYF97543.1"/>
    </source>
</evidence>
<dbReference type="OrthoDB" id="5124221at2"/>
<feature type="transmembrane region" description="Helical" evidence="1">
    <location>
        <begin position="213"/>
        <end position="230"/>
    </location>
</feature>
<organism evidence="2 3">
    <name type="scientific">Protaetiibacter intestinalis</name>
    <dbReference type="NCBI Taxonomy" id="2419774"/>
    <lineage>
        <taxon>Bacteria</taxon>
        <taxon>Bacillati</taxon>
        <taxon>Actinomycetota</taxon>
        <taxon>Actinomycetes</taxon>
        <taxon>Micrococcales</taxon>
        <taxon>Microbacteriaceae</taxon>
        <taxon>Protaetiibacter</taxon>
    </lineage>
</organism>
<feature type="transmembrane region" description="Helical" evidence="1">
    <location>
        <begin position="125"/>
        <end position="145"/>
    </location>
</feature>
<keyword evidence="1" id="KW-1133">Transmembrane helix</keyword>
<feature type="transmembrane region" description="Helical" evidence="1">
    <location>
        <begin position="157"/>
        <end position="179"/>
    </location>
</feature>
<feature type="transmembrane region" description="Helical" evidence="1">
    <location>
        <begin position="19"/>
        <end position="40"/>
    </location>
</feature>
<dbReference type="RefSeq" id="WP_120761892.1">
    <property type="nucleotide sequence ID" value="NZ_CP032630.1"/>
</dbReference>
<feature type="transmembrane region" description="Helical" evidence="1">
    <location>
        <begin position="380"/>
        <end position="401"/>
    </location>
</feature>
<evidence type="ECO:0000313" key="3">
    <source>
        <dbReference type="Proteomes" id="UP000278886"/>
    </source>
</evidence>
<proteinExistence type="predicted"/>
<feature type="transmembrane region" description="Helical" evidence="1">
    <location>
        <begin position="100"/>
        <end position="118"/>
    </location>
</feature>
<dbReference type="Proteomes" id="UP000278886">
    <property type="component" value="Chromosome"/>
</dbReference>
<feature type="transmembrane region" description="Helical" evidence="1">
    <location>
        <begin position="354"/>
        <end position="373"/>
    </location>
</feature>
<feature type="transmembrane region" description="Helical" evidence="1">
    <location>
        <begin position="296"/>
        <end position="314"/>
    </location>
</feature>
<name>A0A387B560_9MICO</name>
<gene>
    <name evidence="2" type="ORF">D7I47_04225</name>
</gene>
<feature type="transmembrane region" description="Helical" evidence="1">
    <location>
        <begin position="237"/>
        <end position="258"/>
    </location>
</feature>
<feature type="transmembrane region" description="Helical" evidence="1">
    <location>
        <begin position="191"/>
        <end position="207"/>
    </location>
</feature>
<reference evidence="3" key="1">
    <citation type="submission" date="2018-09" db="EMBL/GenBank/DDBJ databases">
        <title>Genome sequencing of strain 2DFWR-13.</title>
        <authorList>
            <person name="Heo J."/>
            <person name="Kim S.-J."/>
            <person name="Kwon S.-W."/>
        </authorList>
    </citation>
    <scope>NUCLEOTIDE SEQUENCE [LARGE SCALE GENOMIC DNA]</scope>
    <source>
        <strain evidence="3">2DFWR-13</strain>
    </source>
</reference>
<keyword evidence="3" id="KW-1185">Reference proteome</keyword>
<keyword evidence="1" id="KW-0812">Transmembrane</keyword>
<evidence type="ECO:0000256" key="1">
    <source>
        <dbReference type="SAM" id="Phobius"/>
    </source>
</evidence>
<feature type="transmembrane region" description="Helical" evidence="1">
    <location>
        <begin position="321"/>
        <end position="342"/>
    </location>
</feature>
<accession>A0A387B560</accession>